<dbReference type="Proteomes" id="UP000638981">
    <property type="component" value="Unassembled WGS sequence"/>
</dbReference>
<evidence type="ECO:0000313" key="2">
    <source>
        <dbReference type="EMBL" id="GHC55608.1"/>
    </source>
</evidence>
<reference evidence="2" key="2">
    <citation type="submission" date="2020-09" db="EMBL/GenBank/DDBJ databases">
        <authorList>
            <person name="Sun Q."/>
            <person name="Kim S."/>
        </authorList>
    </citation>
    <scope>NUCLEOTIDE SEQUENCE</scope>
    <source>
        <strain evidence="2">KCTC 23310</strain>
    </source>
</reference>
<gene>
    <name evidence="2" type="ORF">GCM10007315_18270</name>
</gene>
<name>A0A918TNJ3_9RHOB</name>
<dbReference type="InterPro" id="IPR035959">
    <property type="entry name" value="RutC-like_sf"/>
</dbReference>
<organism evidence="2 3">
    <name type="scientific">Neogemmobacter tilapiae</name>
    <dbReference type="NCBI Taxonomy" id="875041"/>
    <lineage>
        <taxon>Bacteria</taxon>
        <taxon>Pseudomonadati</taxon>
        <taxon>Pseudomonadota</taxon>
        <taxon>Alphaproteobacteria</taxon>
        <taxon>Rhodobacterales</taxon>
        <taxon>Paracoccaceae</taxon>
        <taxon>Neogemmobacter</taxon>
    </lineage>
</organism>
<dbReference type="Pfam" id="PF14588">
    <property type="entry name" value="YjgF_endoribonc"/>
    <property type="match status" value="1"/>
</dbReference>
<dbReference type="RefSeq" id="WP_189411351.1">
    <property type="nucleotide sequence ID" value="NZ_BMYJ01000005.1"/>
</dbReference>
<feature type="domain" description="Endoribonuclease L-PSP/chorismate mutase-like" evidence="1">
    <location>
        <begin position="6"/>
        <end position="142"/>
    </location>
</feature>
<protein>
    <recommendedName>
        <fullName evidence="1">Endoribonuclease L-PSP/chorismate mutase-like domain-containing protein</fullName>
    </recommendedName>
</protein>
<sequence>MHAIDAKLAELGINLPEAPPPAANYVPWVIAGGLIHVSGQISQYEGNLIKGRLGADFDVVEGAQAARCCAISILAQAKAAVGGDWSKVKRLVRLGGFVCSTEDFTDQPKVINGASDLMVEVLGEAGRHARAAVSVPSLPLGVAVEIDAVFELV</sequence>
<evidence type="ECO:0000313" key="3">
    <source>
        <dbReference type="Proteomes" id="UP000638981"/>
    </source>
</evidence>
<dbReference type="Gene3D" id="3.30.1330.40">
    <property type="entry name" value="RutC-like"/>
    <property type="match status" value="1"/>
</dbReference>
<dbReference type="EMBL" id="BMYJ01000005">
    <property type="protein sequence ID" value="GHC55608.1"/>
    <property type="molecule type" value="Genomic_DNA"/>
</dbReference>
<dbReference type="SUPFAM" id="SSF55298">
    <property type="entry name" value="YjgF-like"/>
    <property type="match status" value="1"/>
</dbReference>
<proteinExistence type="predicted"/>
<dbReference type="CDD" id="cd02199">
    <property type="entry name" value="YjgF_YER057c_UK114_like_1"/>
    <property type="match status" value="1"/>
</dbReference>
<evidence type="ECO:0000259" key="1">
    <source>
        <dbReference type="Pfam" id="PF14588"/>
    </source>
</evidence>
<reference evidence="2" key="1">
    <citation type="journal article" date="2014" name="Int. J. Syst. Evol. Microbiol.">
        <title>Complete genome sequence of Corynebacterium casei LMG S-19264T (=DSM 44701T), isolated from a smear-ripened cheese.</title>
        <authorList>
            <consortium name="US DOE Joint Genome Institute (JGI-PGF)"/>
            <person name="Walter F."/>
            <person name="Albersmeier A."/>
            <person name="Kalinowski J."/>
            <person name="Ruckert C."/>
        </authorList>
    </citation>
    <scope>NUCLEOTIDE SEQUENCE</scope>
    <source>
        <strain evidence="2">KCTC 23310</strain>
    </source>
</reference>
<keyword evidence="3" id="KW-1185">Reference proteome</keyword>
<dbReference type="PANTHER" id="PTHR43760">
    <property type="entry name" value="ENDORIBONUCLEASE-RELATED"/>
    <property type="match status" value="1"/>
</dbReference>
<dbReference type="InterPro" id="IPR013813">
    <property type="entry name" value="Endoribo_LPSP/chorism_mut-like"/>
</dbReference>
<accession>A0A918TNJ3</accession>
<comment type="caution">
    <text evidence="2">The sequence shown here is derived from an EMBL/GenBank/DDBJ whole genome shotgun (WGS) entry which is preliminary data.</text>
</comment>
<dbReference type="PANTHER" id="PTHR43760:SF1">
    <property type="entry name" value="ENDORIBONUCLEASE L-PSP_CHORISMATE MUTASE-LIKE DOMAIN-CONTAINING PROTEIN"/>
    <property type="match status" value="1"/>
</dbReference>
<dbReference type="AlphaFoldDB" id="A0A918TNJ3"/>